<evidence type="ECO:0000313" key="4">
    <source>
        <dbReference type="EMBL" id="MBB5182883.1"/>
    </source>
</evidence>
<keyword evidence="1" id="KW-0328">Glycosyltransferase</keyword>
<dbReference type="Pfam" id="PF00535">
    <property type="entry name" value="Glycos_transf_2"/>
    <property type="match status" value="1"/>
</dbReference>
<keyword evidence="2 4" id="KW-0808">Transferase</keyword>
<dbReference type="RefSeq" id="WP_183327984.1">
    <property type="nucleotide sequence ID" value="NZ_JACHHK010000003.1"/>
</dbReference>
<comment type="caution">
    <text evidence="4">The sequence shown here is derived from an EMBL/GenBank/DDBJ whole genome shotgun (WGS) entry which is preliminary data.</text>
</comment>
<dbReference type="InterPro" id="IPR001173">
    <property type="entry name" value="Glyco_trans_2-like"/>
</dbReference>
<dbReference type="PANTHER" id="PTHR22916">
    <property type="entry name" value="GLYCOSYLTRANSFERASE"/>
    <property type="match status" value="1"/>
</dbReference>
<evidence type="ECO:0000313" key="5">
    <source>
        <dbReference type="Proteomes" id="UP000539953"/>
    </source>
</evidence>
<name>A0A7W8CYS8_9FIRM</name>
<evidence type="ECO:0000259" key="3">
    <source>
        <dbReference type="Pfam" id="PF00535"/>
    </source>
</evidence>
<dbReference type="Proteomes" id="UP000539953">
    <property type="component" value="Unassembled WGS sequence"/>
</dbReference>
<dbReference type="InterPro" id="IPR029044">
    <property type="entry name" value="Nucleotide-diphossugar_trans"/>
</dbReference>
<protein>
    <submittedName>
        <fullName evidence="4">Glycosyltransferase involved in cell wall biosynthesis</fullName>
    </submittedName>
</protein>
<dbReference type="Gene3D" id="3.90.550.10">
    <property type="entry name" value="Spore Coat Polysaccharide Biosynthesis Protein SpsA, Chain A"/>
    <property type="match status" value="1"/>
</dbReference>
<proteinExistence type="predicted"/>
<feature type="domain" description="Glycosyltransferase 2-like" evidence="3">
    <location>
        <begin position="6"/>
        <end position="128"/>
    </location>
</feature>
<dbReference type="PANTHER" id="PTHR22916:SF51">
    <property type="entry name" value="GLYCOSYLTRANSFERASE EPSH-RELATED"/>
    <property type="match status" value="1"/>
</dbReference>
<accession>A0A7W8CYS8</accession>
<evidence type="ECO:0000256" key="2">
    <source>
        <dbReference type="ARBA" id="ARBA00022679"/>
    </source>
</evidence>
<dbReference type="AlphaFoldDB" id="A0A7W8CYS8"/>
<dbReference type="CDD" id="cd00761">
    <property type="entry name" value="Glyco_tranf_GTA_type"/>
    <property type="match status" value="1"/>
</dbReference>
<evidence type="ECO:0000256" key="1">
    <source>
        <dbReference type="ARBA" id="ARBA00022676"/>
    </source>
</evidence>
<sequence length="335" mass="39124">MKTLLTIVVTVYNLESYIEKCLGSLADQLTPDVQVLVIDDGSTDGSKAEIKSFCKNPQIKYVYQENAGVSAARNAGISLADSEYITFIDGDDTAAPNYIETIRSELSEPTELLCFGYRAVDEKHNMKYSYAPNREPMRLRPHQGIIDFLHYRLQKECTPEVWNKIFRTDVLQDQDVTFLPEREIGEDGLFVVSYLECIRTVRFCPDLLMNYLLRSGSAMRRYHPHFAADTIHYVQDLEYISGRNHYVIPPADMMHFLLGLWFGLINNESKAPHYREGWMHVQKFLKQPYFLAHEKEIQHDELPFKLKCYEFLIRLHLSKAVYTVFFIRNRFRRGH</sequence>
<organism evidence="4 5">
    <name type="scientific">Catenisphaera adipataccumulans</name>
    <dbReference type="NCBI Taxonomy" id="700500"/>
    <lineage>
        <taxon>Bacteria</taxon>
        <taxon>Bacillati</taxon>
        <taxon>Bacillota</taxon>
        <taxon>Erysipelotrichia</taxon>
        <taxon>Erysipelotrichales</taxon>
        <taxon>Erysipelotrichaceae</taxon>
        <taxon>Catenisphaera</taxon>
    </lineage>
</organism>
<keyword evidence="5" id="KW-1185">Reference proteome</keyword>
<dbReference type="GO" id="GO:0016757">
    <property type="term" value="F:glycosyltransferase activity"/>
    <property type="evidence" value="ECO:0007669"/>
    <property type="project" value="UniProtKB-KW"/>
</dbReference>
<dbReference type="SUPFAM" id="SSF53448">
    <property type="entry name" value="Nucleotide-diphospho-sugar transferases"/>
    <property type="match status" value="1"/>
</dbReference>
<reference evidence="4 5" key="1">
    <citation type="submission" date="2020-08" db="EMBL/GenBank/DDBJ databases">
        <title>Genomic Encyclopedia of Type Strains, Phase IV (KMG-IV): sequencing the most valuable type-strain genomes for metagenomic binning, comparative biology and taxonomic classification.</title>
        <authorList>
            <person name="Goeker M."/>
        </authorList>
    </citation>
    <scope>NUCLEOTIDE SEQUENCE [LARGE SCALE GENOMIC DNA]</scope>
    <source>
        <strain evidence="4 5">DSM 25799</strain>
    </source>
</reference>
<gene>
    <name evidence="4" type="ORF">HNQ47_000903</name>
</gene>
<dbReference type="EMBL" id="JACHHK010000003">
    <property type="protein sequence ID" value="MBB5182883.1"/>
    <property type="molecule type" value="Genomic_DNA"/>
</dbReference>